<dbReference type="AlphaFoldDB" id="A0A6A5HG23"/>
<dbReference type="SUPFAM" id="SSF54001">
    <property type="entry name" value="Cysteine proteinases"/>
    <property type="match status" value="1"/>
</dbReference>
<dbReference type="CTD" id="9800362"/>
<evidence type="ECO:0000256" key="3">
    <source>
        <dbReference type="ARBA" id="ARBA00022670"/>
    </source>
</evidence>
<dbReference type="PANTHER" id="PTHR46896">
    <property type="entry name" value="SENTRIN-SPECIFIC PROTEASE"/>
    <property type="match status" value="1"/>
</dbReference>
<accession>A0A6A5HG23</accession>
<reference evidence="8 9" key="1">
    <citation type="submission" date="2019-12" db="EMBL/GenBank/DDBJ databases">
        <title>Chromosome-level assembly of the Caenorhabditis remanei genome.</title>
        <authorList>
            <person name="Teterina A.A."/>
            <person name="Willis J.H."/>
            <person name="Phillips P.C."/>
        </authorList>
    </citation>
    <scope>NUCLEOTIDE SEQUENCE [LARGE SCALE GENOMIC DNA]</scope>
    <source>
        <strain evidence="8 9">PX506</strain>
        <tissue evidence="8">Whole organism</tissue>
    </source>
</reference>
<dbReference type="InterPro" id="IPR051947">
    <property type="entry name" value="Sentrin-specific_protease"/>
</dbReference>
<dbReference type="Gene3D" id="3.30.310.130">
    <property type="entry name" value="Ubiquitin-related"/>
    <property type="match status" value="1"/>
</dbReference>
<comment type="similarity">
    <text evidence="1">Belongs to the peptidase C48 family.</text>
</comment>
<feature type="domain" description="Ubiquitin-like protease family profile" evidence="7">
    <location>
        <begin position="547"/>
        <end position="763"/>
    </location>
</feature>
<sequence>MDQPDNQDALIKIKEQIRKQDQSIKISFLPNQVFLGNHTLELAAPEITISYNRRNKLSLRVSFAADPSIGYKQVHAFLSLAFIDRISLMDEHQELSPVIIIHLTNGGFEKLCHRLTGLKEVVEGPHKRNKNSAKSLIFVLSPFTADPDTIVKIIYADKNEINDRFFEFEVAKSIFKNEIASVWSQYFVEKVARHRESPVSKNGSNIQVVESRWWSTFLSDVGLIKDTLNETGFARYKKNLGHSKNHKLPIHVNSEEYSKGKAARIPTETPHPEAVTDPKKISKKRKLLENDIHKHTCWLNREGWVPDFVERAKKVAMSHNFGNRDTGQGALVFKNEIPIGDTLRVSYQNMETAPEELVIPVFEHDDTYEVEKNNCENENILAKQKSFDEAMDFNGLVLQDINSLHLTPHQNLLSSHPYNHVGSEANDVDIVTASMSHLGEESYNFNTNNYTAVYNQNWPLQQAQYGTNNQLGDVMQFQSPSLIQNQLSQEDKELSSSKKNVPRRESTTPPPSVSVKEKRTVDTIALGNERLFQFPPAGVESPGKDHITVEVKDVRTLDRKEFINDNVMGFMLTYIWCYMIDEELKKKVHMYNTFFYSNLTKGLPPLCYSQRKPITADNESILKGGIQRCARWTRSMDLFTKDYIIIPINEDLHWMVIAIINPAGAIVDMSDEENSRNAPKTYMLFFDPLSGLDPSRRNHMCYCVKKFVLELYASTKAPGKKFASGKQEVCDETRIIDIRPNNAPIQDNFYDCGLYVLHFVEGLFCSPKRPVTVNDFPEFDWSEFYPEAHKMCDVMRDKVYNLILGQSNKLARSRLSLFEKACKVGLSREGKLRKSRRHSAADHRRIPRHEDHYPRHFSLNPPNRNVILDDPTFTNPRALALMPLTQRVRSLRIPEENFPIAY</sequence>
<dbReference type="KEGG" id="crq:GCK72_005915"/>
<gene>
    <name evidence="8" type="ORF">GCK72_005915</name>
</gene>
<evidence type="ECO:0000313" key="9">
    <source>
        <dbReference type="Proteomes" id="UP000483820"/>
    </source>
</evidence>
<evidence type="ECO:0000256" key="2">
    <source>
        <dbReference type="ARBA" id="ARBA00022553"/>
    </source>
</evidence>
<dbReference type="EMBL" id="WUAV01000002">
    <property type="protein sequence ID" value="KAF1765961.1"/>
    <property type="molecule type" value="Genomic_DNA"/>
</dbReference>
<evidence type="ECO:0000256" key="5">
    <source>
        <dbReference type="ARBA" id="ARBA00022801"/>
    </source>
</evidence>
<dbReference type="GO" id="GO:0006508">
    <property type="term" value="P:proteolysis"/>
    <property type="evidence" value="ECO:0007669"/>
    <property type="project" value="UniProtKB-KW"/>
</dbReference>
<dbReference type="InterPro" id="IPR038765">
    <property type="entry name" value="Papain-like_cys_pep_sf"/>
</dbReference>
<dbReference type="InterPro" id="IPR003653">
    <property type="entry name" value="Peptidase_C48_C"/>
</dbReference>
<feature type="region of interest" description="Disordered" evidence="6">
    <location>
        <begin position="833"/>
        <end position="855"/>
    </location>
</feature>
<dbReference type="GeneID" id="9800362"/>
<keyword evidence="2" id="KW-0597">Phosphoprotein</keyword>
<name>A0A6A5HG23_CAERE</name>
<feature type="region of interest" description="Disordered" evidence="6">
    <location>
        <begin position="487"/>
        <end position="517"/>
    </location>
</feature>
<dbReference type="Gene3D" id="1.10.418.20">
    <property type="match status" value="1"/>
</dbReference>
<evidence type="ECO:0000256" key="6">
    <source>
        <dbReference type="SAM" id="MobiDB-lite"/>
    </source>
</evidence>
<comment type="caution">
    <text evidence="8">The sequence shown here is derived from an EMBL/GenBank/DDBJ whole genome shotgun (WGS) entry which is preliminary data.</text>
</comment>
<dbReference type="GO" id="GO:0016926">
    <property type="term" value="P:protein desumoylation"/>
    <property type="evidence" value="ECO:0007669"/>
    <property type="project" value="TreeGrafter"/>
</dbReference>
<dbReference type="Pfam" id="PF02902">
    <property type="entry name" value="Peptidase_C48"/>
    <property type="match status" value="1"/>
</dbReference>
<dbReference type="GO" id="GO:0005634">
    <property type="term" value="C:nucleus"/>
    <property type="evidence" value="ECO:0007669"/>
    <property type="project" value="TreeGrafter"/>
</dbReference>
<proteinExistence type="inferred from homology"/>
<dbReference type="RefSeq" id="XP_053589585.1">
    <property type="nucleotide sequence ID" value="XM_053725391.1"/>
</dbReference>
<keyword evidence="4" id="KW-0833">Ubl conjugation pathway</keyword>
<evidence type="ECO:0000259" key="7">
    <source>
        <dbReference type="PROSITE" id="PS50600"/>
    </source>
</evidence>
<feature type="compositionally biased region" description="Basic and acidic residues" evidence="6">
    <location>
        <begin position="839"/>
        <end position="854"/>
    </location>
</feature>
<evidence type="ECO:0000256" key="4">
    <source>
        <dbReference type="ARBA" id="ARBA00022786"/>
    </source>
</evidence>
<keyword evidence="3" id="KW-0645">Protease</keyword>
<dbReference type="GO" id="GO:0070139">
    <property type="term" value="F:SUMO-specific endopeptidase activity"/>
    <property type="evidence" value="ECO:0007669"/>
    <property type="project" value="TreeGrafter"/>
</dbReference>
<evidence type="ECO:0000313" key="8">
    <source>
        <dbReference type="EMBL" id="KAF1765961.1"/>
    </source>
</evidence>
<dbReference type="PROSITE" id="PS50600">
    <property type="entry name" value="ULP_PROTEASE"/>
    <property type="match status" value="1"/>
</dbReference>
<organism evidence="8 9">
    <name type="scientific">Caenorhabditis remanei</name>
    <name type="common">Caenorhabditis vulgaris</name>
    <dbReference type="NCBI Taxonomy" id="31234"/>
    <lineage>
        <taxon>Eukaryota</taxon>
        <taxon>Metazoa</taxon>
        <taxon>Ecdysozoa</taxon>
        <taxon>Nematoda</taxon>
        <taxon>Chromadorea</taxon>
        <taxon>Rhabditida</taxon>
        <taxon>Rhabditina</taxon>
        <taxon>Rhabditomorpha</taxon>
        <taxon>Rhabditoidea</taxon>
        <taxon>Rhabditidae</taxon>
        <taxon>Peloderinae</taxon>
        <taxon>Caenorhabditis</taxon>
    </lineage>
</organism>
<protein>
    <recommendedName>
        <fullName evidence="7">Ubiquitin-like protease family profile domain-containing protein</fullName>
    </recommendedName>
</protein>
<dbReference type="GO" id="GO:0005737">
    <property type="term" value="C:cytoplasm"/>
    <property type="evidence" value="ECO:0007669"/>
    <property type="project" value="TreeGrafter"/>
</dbReference>
<dbReference type="PANTHER" id="PTHR46896:SF3">
    <property type="entry name" value="FI06413P-RELATED"/>
    <property type="match status" value="1"/>
</dbReference>
<feature type="compositionally biased region" description="Basic and acidic residues" evidence="6">
    <location>
        <begin position="489"/>
        <end position="506"/>
    </location>
</feature>
<evidence type="ECO:0000256" key="1">
    <source>
        <dbReference type="ARBA" id="ARBA00005234"/>
    </source>
</evidence>
<dbReference type="Proteomes" id="UP000483820">
    <property type="component" value="Chromosome II"/>
</dbReference>
<keyword evidence="5" id="KW-0378">Hydrolase</keyword>